<feature type="chain" id="PRO_5011472730" evidence="2">
    <location>
        <begin position="20"/>
        <end position="252"/>
    </location>
</feature>
<dbReference type="Pfam" id="PF13505">
    <property type="entry name" value="OMP_b-brl"/>
    <property type="match status" value="1"/>
</dbReference>
<sequence length="252" mass="28510">MNRYFLLASLCFLSVSASAQSLRFYATVQGNYQFVFPRQIREAFSIFEGEETPGIDIDWTPGIYYRSRYQAGKPGCGFGGQVEWSRGQRVSVRTGIQIDQLRYQVKFSSYDSDGSKGEGKSSYKRTLLTIPLLVQYQEERNRFAFFAGPAWCGFMAYSSESEATTTEADGTVTSSNFVGRSRSSALYVKRLQGIVGVRYHIAKRWTIDFSYAHTLVTYDSNKPVKEVTDIFWQTSPNPNFLTLGTSFRIAAL</sequence>
<protein>
    <submittedName>
        <fullName evidence="4">Outer membrane protein beta-barrel domain-containing protein</fullName>
    </submittedName>
</protein>
<evidence type="ECO:0000256" key="1">
    <source>
        <dbReference type="ARBA" id="ARBA00022729"/>
    </source>
</evidence>
<evidence type="ECO:0000313" key="5">
    <source>
        <dbReference type="Proteomes" id="UP000198510"/>
    </source>
</evidence>
<feature type="signal peptide" evidence="2">
    <location>
        <begin position="1"/>
        <end position="19"/>
    </location>
</feature>
<dbReference type="EMBL" id="FNFO01000011">
    <property type="protein sequence ID" value="SDM24368.1"/>
    <property type="molecule type" value="Genomic_DNA"/>
</dbReference>
<reference evidence="4 5" key="1">
    <citation type="submission" date="2016-10" db="EMBL/GenBank/DDBJ databases">
        <authorList>
            <person name="de Groot N.N."/>
        </authorList>
    </citation>
    <scope>NUCLEOTIDE SEQUENCE [LARGE SCALE GENOMIC DNA]</scope>
    <source>
        <strain evidence="4 5">DSM 25186</strain>
    </source>
</reference>
<organism evidence="4 5">
    <name type="scientific">Catalinimonas alkaloidigena</name>
    <dbReference type="NCBI Taxonomy" id="1075417"/>
    <lineage>
        <taxon>Bacteria</taxon>
        <taxon>Pseudomonadati</taxon>
        <taxon>Bacteroidota</taxon>
        <taxon>Cytophagia</taxon>
        <taxon>Cytophagales</taxon>
        <taxon>Catalimonadaceae</taxon>
        <taxon>Catalinimonas</taxon>
    </lineage>
</organism>
<name>A0A1G9RM87_9BACT</name>
<proteinExistence type="predicted"/>
<keyword evidence="5" id="KW-1185">Reference proteome</keyword>
<dbReference type="Proteomes" id="UP000198510">
    <property type="component" value="Unassembled WGS sequence"/>
</dbReference>
<dbReference type="RefSeq" id="WP_089686844.1">
    <property type="nucleotide sequence ID" value="NZ_FNFO01000011.1"/>
</dbReference>
<evidence type="ECO:0000259" key="3">
    <source>
        <dbReference type="Pfam" id="PF13505"/>
    </source>
</evidence>
<gene>
    <name evidence="4" type="ORF">SAMN05421823_111204</name>
</gene>
<keyword evidence="1 2" id="KW-0732">Signal</keyword>
<dbReference type="AlphaFoldDB" id="A0A1G9RM87"/>
<evidence type="ECO:0000313" key="4">
    <source>
        <dbReference type="EMBL" id="SDM24368.1"/>
    </source>
</evidence>
<feature type="domain" description="Outer membrane protein beta-barrel" evidence="3">
    <location>
        <begin position="5"/>
        <end position="218"/>
    </location>
</feature>
<accession>A0A1G9RM87</accession>
<evidence type="ECO:0000256" key="2">
    <source>
        <dbReference type="SAM" id="SignalP"/>
    </source>
</evidence>
<dbReference type="InterPro" id="IPR027385">
    <property type="entry name" value="Beta-barrel_OMP"/>
</dbReference>
<dbReference type="Gene3D" id="2.40.160.20">
    <property type="match status" value="1"/>
</dbReference>